<feature type="region of interest" description="Disordered" evidence="1">
    <location>
        <begin position="1"/>
        <end position="84"/>
    </location>
</feature>
<feature type="compositionally biased region" description="Basic and acidic residues" evidence="1">
    <location>
        <begin position="73"/>
        <end position="82"/>
    </location>
</feature>
<accession>A0A9P7GH01</accession>
<comment type="caution">
    <text evidence="2">The sequence shown here is derived from an EMBL/GenBank/DDBJ whole genome shotgun (WGS) entry which is preliminary data.</text>
</comment>
<reference evidence="2" key="1">
    <citation type="submission" date="2020-07" db="EMBL/GenBank/DDBJ databases">
        <authorList>
            <person name="Nieuwenhuis M."/>
            <person name="Van De Peppel L.J.J."/>
        </authorList>
    </citation>
    <scope>NUCLEOTIDE SEQUENCE</scope>
    <source>
        <strain evidence="2">AP01</strain>
        <tissue evidence="2">Mycelium</tissue>
    </source>
</reference>
<dbReference type="OrthoDB" id="3361956at2759"/>
<dbReference type="AlphaFoldDB" id="A0A9P7GH01"/>
<protein>
    <submittedName>
        <fullName evidence="2">Uncharacterized protein</fullName>
    </submittedName>
</protein>
<proteinExistence type="predicted"/>
<feature type="compositionally biased region" description="Low complexity" evidence="1">
    <location>
        <begin position="1"/>
        <end position="16"/>
    </location>
</feature>
<feature type="compositionally biased region" description="Basic and acidic residues" evidence="1">
    <location>
        <begin position="148"/>
        <end position="164"/>
    </location>
</feature>
<evidence type="ECO:0000313" key="3">
    <source>
        <dbReference type="Proteomes" id="UP000775547"/>
    </source>
</evidence>
<feature type="region of interest" description="Disordered" evidence="1">
    <location>
        <begin position="117"/>
        <end position="164"/>
    </location>
</feature>
<name>A0A9P7GH01_9AGAR</name>
<gene>
    <name evidence="2" type="ORF">DXG03_001948</name>
</gene>
<feature type="compositionally biased region" description="Basic and acidic residues" evidence="1">
    <location>
        <begin position="46"/>
        <end position="56"/>
    </location>
</feature>
<dbReference type="Proteomes" id="UP000775547">
    <property type="component" value="Unassembled WGS sequence"/>
</dbReference>
<evidence type="ECO:0000313" key="2">
    <source>
        <dbReference type="EMBL" id="KAG5646872.1"/>
    </source>
</evidence>
<dbReference type="EMBL" id="JABCKV010000015">
    <property type="protein sequence ID" value="KAG5646872.1"/>
    <property type="molecule type" value="Genomic_DNA"/>
</dbReference>
<organism evidence="2 3">
    <name type="scientific">Asterophora parasitica</name>
    <dbReference type="NCBI Taxonomy" id="117018"/>
    <lineage>
        <taxon>Eukaryota</taxon>
        <taxon>Fungi</taxon>
        <taxon>Dikarya</taxon>
        <taxon>Basidiomycota</taxon>
        <taxon>Agaricomycotina</taxon>
        <taxon>Agaricomycetes</taxon>
        <taxon>Agaricomycetidae</taxon>
        <taxon>Agaricales</taxon>
        <taxon>Tricholomatineae</taxon>
        <taxon>Lyophyllaceae</taxon>
        <taxon>Asterophora</taxon>
    </lineage>
</organism>
<reference evidence="2" key="2">
    <citation type="submission" date="2021-10" db="EMBL/GenBank/DDBJ databases">
        <title>Phylogenomics reveals ancestral predisposition of the termite-cultivated fungus Termitomyces towards a domesticated lifestyle.</title>
        <authorList>
            <person name="Auxier B."/>
            <person name="Grum-Grzhimaylo A."/>
            <person name="Cardenas M.E."/>
            <person name="Lodge J.D."/>
            <person name="Laessoe T."/>
            <person name="Pedersen O."/>
            <person name="Smith M.E."/>
            <person name="Kuyper T.W."/>
            <person name="Franco-Molano E.A."/>
            <person name="Baroni T.J."/>
            <person name="Aanen D.K."/>
        </authorList>
    </citation>
    <scope>NUCLEOTIDE SEQUENCE</scope>
    <source>
        <strain evidence="2">AP01</strain>
        <tissue evidence="2">Mycelium</tissue>
    </source>
</reference>
<evidence type="ECO:0000256" key="1">
    <source>
        <dbReference type="SAM" id="MobiDB-lite"/>
    </source>
</evidence>
<keyword evidence="3" id="KW-1185">Reference proteome</keyword>
<sequence length="223" mass="24548">MSASAPQSAASGSRSRPQARRKPNDDASYFGPPVASGSSAAGVKRNAADKADGEPRGKRKRVEPIATASAANARRDGPDAEQRPSLVEFVKMPMPVLYRYLTQYDIVPHVYPSPMTAEDPAPPSSLENPFRYSPHEPSPPLLTPANRPRRDPKEQSRRRSSRLLEETRNRAPILADLEELHVVLAGLVDKHFREMPPISGREEVDTLASFMCAVEKSKGRLKC</sequence>